<gene>
    <name evidence="2" type="ORF">Goklo_000310</name>
</gene>
<evidence type="ECO:0000256" key="1">
    <source>
        <dbReference type="SAM" id="MobiDB-lite"/>
    </source>
</evidence>
<feature type="region of interest" description="Disordered" evidence="1">
    <location>
        <begin position="24"/>
        <end position="46"/>
    </location>
</feature>
<dbReference type="Proteomes" id="UP000593573">
    <property type="component" value="Unassembled WGS sequence"/>
</dbReference>
<reference evidence="2 3" key="1">
    <citation type="journal article" date="2019" name="Genome Biol. Evol.">
        <title>Insights into the evolution of the New World diploid cottons (Gossypium, subgenus Houzingenia) based on genome sequencing.</title>
        <authorList>
            <person name="Grover C.E."/>
            <person name="Arick M.A. 2nd"/>
            <person name="Thrash A."/>
            <person name="Conover J.L."/>
            <person name="Sanders W.S."/>
            <person name="Peterson D.G."/>
            <person name="Frelichowski J.E."/>
            <person name="Scheffler J.A."/>
            <person name="Scheffler B.E."/>
            <person name="Wendel J.F."/>
        </authorList>
    </citation>
    <scope>NUCLEOTIDE SEQUENCE [LARGE SCALE GENOMIC DNA]</scope>
    <source>
        <strain evidence="2">57</strain>
        <tissue evidence="2">Leaf</tissue>
    </source>
</reference>
<name>A0A7J8VX54_9ROSI</name>
<keyword evidence="3" id="KW-1185">Reference proteome</keyword>
<comment type="caution">
    <text evidence="2">The sequence shown here is derived from an EMBL/GenBank/DDBJ whole genome shotgun (WGS) entry which is preliminary data.</text>
</comment>
<dbReference type="AlphaFoldDB" id="A0A7J8VX54"/>
<accession>A0A7J8VX54</accession>
<protein>
    <submittedName>
        <fullName evidence="2">Uncharacterized protein</fullName>
    </submittedName>
</protein>
<proteinExistence type="predicted"/>
<dbReference type="EMBL" id="JABFAB010000013">
    <property type="protein sequence ID" value="MBA0667193.1"/>
    <property type="molecule type" value="Genomic_DNA"/>
</dbReference>
<evidence type="ECO:0000313" key="3">
    <source>
        <dbReference type="Proteomes" id="UP000593573"/>
    </source>
</evidence>
<sequence>MCSSTLHWQTLCHHHLQHAKLRPLPTRGLMGRKHPKLTCSKQSFKG</sequence>
<organism evidence="2 3">
    <name type="scientific">Gossypium klotzschianum</name>
    <dbReference type="NCBI Taxonomy" id="34286"/>
    <lineage>
        <taxon>Eukaryota</taxon>
        <taxon>Viridiplantae</taxon>
        <taxon>Streptophyta</taxon>
        <taxon>Embryophyta</taxon>
        <taxon>Tracheophyta</taxon>
        <taxon>Spermatophyta</taxon>
        <taxon>Magnoliopsida</taxon>
        <taxon>eudicotyledons</taxon>
        <taxon>Gunneridae</taxon>
        <taxon>Pentapetalae</taxon>
        <taxon>rosids</taxon>
        <taxon>malvids</taxon>
        <taxon>Malvales</taxon>
        <taxon>Malvaceae</taxon>
        <taxon>Malvoideae</taxon>
        <taxon>Gossypium</taxon>
    </lineage>
</organism>
<evidence type="ECO:0000313" key="2">
    <source>
        <dbReference type="EMBL" id="MBA0667193.1"/>
    </source>
</evidence>